<comment type="caution">
    <text evidence="1">The sequence shown here is derived from an EMBL/GenBank/DDBJ whole genome shotgun (WGS) entry which is preliminary data.</text>
</comment>
<sequence length="67" mass="8071">MTIEISNLLRQTDFNLTRFLHYTFEGKLRTATLLLYLACLKAFPHWDRKELYEDCYAKTVLIYKSFC</sequence>
<dbReference type="Proteomes" id="UP000657177">
    <property type="component" value="Unassembled WGS sequence"/>
</dbReference>
<organism evidence="1 2">
    <name type="scientific">Capillibacterium thermochitinicola</name>
    <dbReference type="NCBI Taxonomy" id="2699427"/>
    <lineage>
        <taxon>Bacteria</taxon>
        <taxon>Bacillati</taxon>
        <taxon>Bacillota</taxon>
        <taxon>Capillibacterium</taxon>
    </lineage>
</organism>
<dbReference type="EMBL" id="JAAKDE010000008">
    <property type="protein sequence ID" value="MBA2132779.1"/>
    <property type="molecule type" value="Genomic_DNA"/>
</dbReference>
<evidence type="ECO:0000313" key="1">
    <source>
        <dbReference type="EMBL" id="MBA2132779.1"/>
    </source>
</evidence>
<reference evidence="1" key="1">
    <citation type="submission" date="2020-06" db="EMBL/GenBank/DDBJ databases">
        <title>Novel chitinolytic bacterium.</title>
        <authorList>
            <person name="Ungkulpasvich U."/>
            <person name="Kosugi A."/>
            <person name="Uke A."/>
        </authorList>
    </citation>
    <scope>NUCLEOTIDE SEQUENCE</scope>
    <source>
        <strain evidence="1">UUS1-1</strain>
    </source>
</reference>
<accession>A0A8J6I1Q4</accession>
<proteinExistence type="predicted"/>
<evidence type="ECO:0000313" key="2">
    <source>
        <dbReference type="Proteomes" id="UP000657177"/>
    </source>
</evidence>
<keyword evidence="2" id="KW-1185">Reference proteome</keyword>
<gene>
    <name evidence="1" type="ORF">G5B42_04375</name>
</gene>
<protein>
    <submittedName>
        <fullName evidence="1">Uncharacterized protein</fullName>
    </submittedName>
</protein>
<name>A0A8J6I1Q4_9FIRM</name>
<dbReference type="RefSeq" id="WP_181339236.1">
    <property type="nucleotide sequence ID" value="NZ_JAAKDE010000008.1"/>
</dbReference>
<dbReference type="AlphaFoldDB" id="A0A8J6I1Q4"/>